<dbReference type="InterPro" id="IPR037046">
    <property type="entry name" value="AlkA_N_sf"/>
</dbReference>
<evidence type="ECO:0000259" key="4">
    <source>
        <dbReference type="SMART" id="SM00478"/>
    </source>
</evidence>
<dbReference type="Proteomes" id="UP000007360">
    <property type="component" value="Unassembled WGS sequence"/>
</dbReference>
<dbReference type="Gene3D" id="1.10.340.30">
    <property type="entry name" value="Hypothetical protein, domain 2"/>
    <property type="match status" value="1"/>
</dbReference>
<dbReference type="GO" id="GO:0032993">
    <property type="term" value="C:protein-DNA complex"/>
    <property type="evidence" value="ECO:0007669"/>
    <property type="project" value="TreeGrafter"/>
</dbReference>
<dbReference type="OrthoDB" id="8200at2157"/>
<dbReference type="AlphaFoldDB" id="K2RCL8"/>
<proteinExistence type="inferred from homology"/>
<evidence type="ECO:0000313" key="6">
    <source>
        <dbReference type="Proteomes" id="UP000007360"/>
    </source>
</evidence>
<dbReference type="InterPro" id="IPR003265">
    <property type="entry name" value="HhH-GPD_domain"/>
</dbReference>
<keyword evidence="2" id="KW-0227">DNA damage</keyword>
<dbReference type="GO" id="GO:0008725">
    <property type="term" value="F:DNA-3-methyladenine glycosylase activity"/>
    <property type="evidence" value="ECO:0007669"/>
    <property type="project" value="TreeGrafter"/>
</dbReference>
<dbReference type="GO" id="GO:0032131">
    <property type="term" value="F:alkylated DNA binding"/>
    <property type="evidence" value="ECO:0007669"/>
    <property type="project" value="TreeGrafter"/>
</dbReference>
<evidence type="ECO:0000256" key="1">
    <source>
        <dbReference type="ARBA" id="ARBA00010817"/>
    </source>
</evidence>
<dbReference type="Pfam" id="PF00730">
    <property type="entry name" value="HhH-GPD"/>
    <property type="match status" value="1"/>
</dbReference>
<protein>
    <submittedName>
        <fullName evidence="5">DNA-3-methyladenine glycosylase II</fullName>
    </submittedName>
</protein>
<organism evidence="5 6">
    <name type="scientific">Methanobacterium formicicum (strain DSM 3637 / PP1)</name>
    <dbReference type="NCBI Taxonomy" id="1204725"/>
    <lineage>
        <taxon>Archaea</taxon>
        <taxon>Methanobacteriati</taxon>
        <taxon>Methanobacteriota</taxon>
        <taxon>Methanomada group</taxon>
        <taxon>Methanobacteria</taxon>
        <taxon>Methanobacteriales</taxon>
        <taxon>Methanobacteriaceae</taxon>
        <taxon>Methanobacterium</taxon>
    </lineage>
</organism>
<dbReference type="RefSeq" id="WP_004030512.1">
    <property type="nucleotide sequence ID" value="NZ_AMPO01000004.1"/>
</dbReference>
<keyword evidence="3" id="KW-0234">DNA repair</keyword>
<dbReference type="GO" id="GO:0043916">
    <property type="term" value="F:DNA-7-methylguanine glycosylase activity"/>
    <property type="evidence" value="ECO:0007669"/>
    <property type="project" value="TreeGrafter"/>
</dbReference>
<dbReference type="SUPFAM" id="SSF48150">
    <property type="entry name" value="DNA-glycosylase"/>
    <property type="match status" value="1"/>
</dbReference>
<evidence type="ECO:0000256" key="3">
    <source>
        <dbReference type="ARBA" id="ARBA00023204"/>
    </source>
</evidence>
<name>K2RCL8_METFP</name>
<keyword evidence="6" id="KW-1185">Reference proteome</keyword>
<dbReference type="InterPro" id="IPR051912">
    <property type="entry name" value="Alkylbase_DNA_Glycosylase/TA"/>
</dbReference>
<dbReference type="Gene3D" id="1.10.1670.10">
    <property type="entry name" value="Helix-hairpin-Helix base-excision DNA repair enzymes (C-terminal)"/>
    <property type="match status" value="1"/>
</dbReference>
<dbReference type="PANTHER" id="PTHR43003:SF5">
    <property type="entry name" value="DNA-3-METHYLADENINE GLYCOSYLASE"/>
    <property type="match status" value="1"/>
</dbReference>
<feature type="domain" description="HhH-GPD" evidence="4">
    <location>
        <begin position="136"/>
        <end position="300"/>
    </location>
</feature>
<dbReference type="GO" id="GO:0006307">
    <property type="term" value="P:DNA alkylation repair"/>
    <property type="evidence" value="ECO:0007669"/>
    <property type="project" value="TreeGrafter"/>
</dbReference>
<dbReference type="PANTHER" id="PTHR43003">
    <property type="entry name" value="DNA-3-METHYLADENINE GLYCOSYLASE"/>
    <property type="match status" value="1"/>
</dbReference>
<comment type="caution">
    <text evidence="5">The sequence shown here is derived from an EMBL/GenBank/DDBJ whole genome shotgun (WGS) entry which is preliminary data.</text>
</comment>
<dbReference type="InterPro" id="IPR011257">
    <property type="entry name" value="DNA_glycosylase"/>
</dbReference>
<dbReference type="FunFam" id="1.10.340.30:FF:000004">
    <property type="entry name" value="DNA-3-methyladenine glycosylase II"/>
    <property type="match status" value="1"/>
</dbReference>
<reference evidence="5 6" key="1">
    <citation type="journal article" date="2012" name="J. Bacteriol.">
        <title>Draft genome sequence of Methanobacterium formicicum DSM 3637, an archaebacterium isolated from the methane producer amoeba Pelomyxa palustris.</title>
        <authorList>
            <person name="Gutierrez G."/>
        </authorList>
    </citation>
    <scope>NUCLEOTIDE SEQUENCE [LARGE SCALE GENOMIC DNA]</scope>
    <source>
        <strain evidence="6">DSM 3637 / PP1</strain>
    </source>
</reference>
<evidence type="ECO:0000313" key="5">
    <source>
        <dbReference type="EMBL" id="EKF86054.1"/>
    </source>
</evidence>
<sequence length="304" mass="34452">MYQSTFNIKAKAPFDFDLSCRIFASGDKNIKKYANNRFWQAFTIKDKTILLYIESVGSVNDPELKVSVESDTELSPDILNSVPPVVYQIFNLGLDLHHFYEQVKSDPVLSPIIGRLYGLKNPSTPTLFEALVDSIIEQQISLKAAHSIENRLIKYVGRSVPLYGQDYYSYPSPEDLTDLDLEKLRNCGLSHKKAEYIHDLALDIVQKDVNLQSIEKMNTTTEMVEELTQIRGIGVWTAEMALLRGLCRLDAIPADDISLQRVIGNVYRADEKLSSEAVREIASSWGKWKGLASYYLIVAELMKF</sequence>
<dbReference type="SMART" id="SM00478">
    <property type="entry name" value="ENDO3c"/>
    <property type="match status" value="1"/>
</dbReference>
<dbReference type="CDD" id="cd00056">
    <property type="entry name" value="ENDO3c"/>
    <property type="match status" value="1"/>
</dbReference>
<dbReference type="GO" id="GO:0006285">
    <property type="term" value="P:base-excision repair, AP site formation"/>
    <property type="evidence" value="ECO:0007669"/>
    <property type="project" value="TreeGrafter"/>
</dbReference>
<gene>
    <name evidence="5" type="ORF">A994_06191</name>
</gene>
<evidence type="ECO:0000256" key="2">
    <source>
        <dbReference type="ARBA" id="ARBA00022763"/>
    </source>
</evidence>
<dbReference type="EMBL" id="AMPO01000004">
    <property type="protein sequence ID" value="EKF86054.1"/>
    <property type="molecule type" value="Genomic_DNA"/>
</dbReference>
<dbReference type="InterPro" id="IPR023170">
    <property type="entry name" value="HhH_base_excis_C"/>
</dbReference>
<comment type="similarity">
    <text evidence="1">Belongs to the alkylbase DNA glycosidase AlkA family.</text>
</comment>
<dbReference type="PATRIC" id="fig|1204725.3.peg.1243"/>
<dbReference type="Gene3D" id="3.30.310.20">
    <property type="entry name" value="DNA-3-methyladenine glycosylase AlkA, N-terminal domain"/>
    <property type="match status" value="1"/>
</dbReference>
<accession>K2RCL8</accession>